<name>A0A448NUB2_9FLAO</name>
<dbReference type="PROSITE" id="PS51257">
    <property type="entry name" value="PROKAR_LIPOPROTEIN"/>
    <property type="match status" value="1"/>
</dbReference>
<evidence type="ECO:0000313" key="2">
    <source>
        <dbReference type="EMBL" id="VEI01233.1"/>
    </source>
</evidence>
<reference evidence="2 3" key="1">
    <citation type="submission" date="2018-12" db="EMBL/GenBank/DDBJ databases">
        <authorList>
            <consortium name="Pathogen Informatics"/>
        </authorList>
    </citation>
    <scope>NUCLEOTIDE SEQUENCE [LARGE SCALE GENOMIC DNA]</scope>
    <source>
        <strain evidence="2 3">NCTC13489</strain>
    </source>
</reference>
<accession>A0A448NUB2</accession>
<keyword evidence="1" id="KW-0732">Signal</keyword>
<protein>
    <recommendedName>
        <fullName evidence="4">DUF4252 domain-containing protein</fullName>
    </recommendedName>
</protein>
<feature type="signal peptide" evidence="1">
    <location>
        <begin position="1"/>
        <end position="20"/>
    </location>
</feature>
<dbReference type="InterPro" id="IPR025348">
    <property type="entry name" value="DUF4252"/>
</dbReference>
<sequence length="175" mass="19927">MMKKIFILLAFALFTFSLQSCIVSQKPNMSFFDNPSYDYGDAQFTSINVPMFLAKPIVKRSLRDEGESEELINLITKVSDVKVMTIENGNAAMVADFAKYLKKDDFEEWITVKKEKETINFQAKQKGEIIKRLMITIASGSELVLVDVSGKFTADDISRLINYSEKNDLRKKISN</sequence>
<organism evidence="2 3">
    <name type="scientific">Kaistella antarctica</name>
    <dbReference type="NCBI Taxonomy" id="266748"/>
    <lineage>
        <taxon>Bacteria</taxon>
        <taxon>Pseudomonadati</taxon>
        <taxon>Bacteroidota</taxon>
        <taxon>Flavobacteriia</taxon>
        <taxon>Flavobacteriales</taxon>
        <taxon>Weeksellaceae</taxon>
        <taxon>Chryseobacterium group</taxon>
        <taxon>Kaistella</taxon>
    </lineage>
</organism>
<evidence type="ECO:0008006" key="4">
    <source>
        <dbReference type="Google" id="ProtNLM"/>
    </source>
</evidence>
<gene>
    <name evidence="2" type="ORF">NCTC13489_02613</name>
</gene>
<dbReference type="Proteomes" id="UP000270036">
    <property type="component" value="Chromosome"/>
</dbReference>
<dbReference type="Pfam" id="PF14060">
    <property type="entry name" value="DUF4252"/>
    <property type="match status" value="1"/>
</dbReference>
<proteinExistence type="predicted"/>
<dbReference type="EMBL" id="LR134441">
    <property type="protein sequence ID" value="VEI01233.1"/>
    <property type="molecule type" value="Genomic_DNA"/>
</dbReference>
<dbReference type="AlphaFoldDB" id="A0A448NUB2"/>
<evidence type="ECO:0000256" key="1">
    <source>
        <dbReference type="SAM" id="SignalP"/>
    </source>
</evidence>
<evidence type="ECO:0000313" key="3">
    <source>
        <dbReference type="Proteomes" id="UP000270036"/>
    </source>
</evidence>
<feature type="chain" id="PRO_5019123465" description="DUF4252 domain-containing protein" evidence="1">
    <location>
        <begin position="21"/>
        <end position="175"/>
    </location>
</feature>
<dbReference type="KEGG" id="cant:NCTC13489_02613"/>